<proteinExistence type="predicted"/>
<dbReference type="eggNOG" id="ENOG5031FD8">
    <property type="taxonomic scope" value="Bacteria"/>
</dbReference>
<reference evidence="2 3" key="1">
    <citation type="journal article" date="2014" name="Appl. Environ. Microbiol.">
        <title>Insights into the Microbial Degradation of Rubber and Gutta-Percha by Analysis of the Complete Genome of Nocardia nova SH22a.</title>
        <authorList>
            <person name="Luo Q."/>
            <person name="Hiessl S."/>
            <person name="Poehlein A."/>
            <person name="Daniel R."/>
            <person name="Steinbuchel A."/>
        </authorList>
    </citation>
    <scope>NUCLEOTIDE SEQUENCE [LARGE SCALE GENOMIC DNA]</scope>
    <source>
        <strain evidence="2">SH22a</strain>
    </source>
</reference>
<dbReference type="HOGENOM" id="CLU_2317425_0_0_11"/>
<feature type="compositionally biased region" description="Low complexity" evidence="1">
    <location>
        <begin position="1"/>
        <end position="16"/>
    </location>
</feature>
<feature type="region of interest" description="Disordered" evidence="1">
    <location>
        <begin position="1"/>
        <end position="27"/>
    </location>
</feature>
<name>W5TFM8_9NOCA</name>
<evidence type="ECO:0000313" key="3">
    <source>
        <dbReference type="Proteomes" id="UP000019150"/>
    </source>
</evidence>
<dbReference type="Proteomes" id="UP000019150">
    <property type="component" value="Chromosome"/>
</dbReference>
<dbReference type="EMBL" id="CP006850">
    <property type="protein sequence ID" value="AHH18160.1"/>
    <property type="molecule type" value="Genomic_DNA"/>
</dbReference>
<dbReference type="PATRIC" id="fig|1415166.3.peg.3461"/>
<organism evidence="2 3">
    <name type="scientific">Nocardia nova SH22a</name>
    <dbReference type="NCBI Taxonomy" id="1415166"/>
    <lineage>
        <taxon>Bacteria</taxon>
        <taxon>Bacillati</taxon>
        <taxon>Actinomycetota</taxon>
        <taxon>Actinomycetes</taxon>
        <taxon>Mycobacteriales</taxon>
        <taxon>Nocardiaceae</taxon>
        <taxon>Nocardia</taxon>
    </lineage>
</organism>
<gene>
    <name evidence="2" type="ORF">NONO_c33730</name>
</gene>
<evidence type="ECO:0000256" key="1">
    <source>
        <dbReference type="SAM" id="MobiDB-lite"/>
    </source>
</evidence>
<dbReference type="KEGG" id="nno:NONO_c33730"/>
<accession>W5TFM8</accession>
<sequence length="99" mass="9939">MSVASSRAGSADSDAAPRFGAVGDRPDIPTVQLAPETGLAAIPAGWLLPELPTALLVAVFVGTGWLGYAGTDRPVPDPPLTAVVAPGGQDSLSVTFGER</sequence>
<dbReference type="AlphaFoldDB" id="W5TFM8"/>
<keyword evidence="3" id="KW-1185">Reference proteome</keyword>
<evidence type="ECO:0000313" key="2">
    <source>
        <dbReference type="EMBL" id="AHH18160.1"/>
    </source>
</evidence>
<protein>
    <submittedName>
        <fullName evidence="2">Uncharacterized protein</fullName>
    </submittedName>
</protein>